<dbReference type="CDD" id="cd03225">
    <property type="entry name" value="ABC_cobalt_CbiO_domain1"/>
    <property type="match status" value="1"/>
</dbReference>
<dbReference type="AlphaFoldDB" id="A0A369BBD4"/>
<dbReference type="InterPro" id="IPR027417">
    <property type="entry name" value="P-loop_NTPase"/>
</dbReference>
<keyword evidence="5" id="KW-0677">Repeat</keyword>
<reference evidence="12 13" key="1">
    <citation type="submission" date="2018-07" db="EMBL/GenBank/DDBJ databases">
        <title>Genomic Encyclopedia of Type Strains, Phase IV (KMG-IV): sequencing the most valuable type-strain genomes for metagenomic binning, comparative biology and taxonomic classification.</title>
        <authorList>
            <person name="Goeker M."/>
        </authorList>
    </citation>
    <scope>NUCLEOTIDE SEQUENCE [LARGE SCALE GENOMIC DNA]</scope>
    <source>
        <strain evidence="12 13">DSM 27016</strain>
    </source>
</reference>
<keyword evidence="3" id="KW-0813">Transport</keyword>
<evidence type="ECO:0000313" key="13">
    <source>
        <dbReference type="Proteomes" id="UP000253034"/>
    </source>
</evidence>
<dbReference type="GO" id="GO:0016887">
    <property type="term" value="F:ATP hydrolysis activity"/>
    <property type="evidence" value="ECO:0007669"/>
    <property type="project" value="InterPro"/>
</dbReference>
<keyword evidence="13" id="KW-1185">Reference proteome</keyword>
<keyword evidence="6" id="KW-0547">Nucleotide-binding</keyword>
<dbReference type="PROSITE" id="PS50893">
    <property type="entry name" value="ABC_TRANSPORTER_2"/>
    <property type="match status" value="2"/>
</dbReference>
<dbReference type="Proteomes" id="UP000253034">
    <property type="component" value="Unassembled WGS sequence"/>
</dbReference>
<comment type="caution">
    <text evidence="12">The sequence shown here is derived from an EMBL/GenBank/DDBJ whole genome shotgun (WGS) entry which is preliminary data.</text>
</comment>
<protein>
    <submittedName>
        <fullName evidence="12">Energy-coupling factor transport system ATP-binding protein</fullName>
    </submittedName>
</protein>
<evidence type="ECO:0000256" key="4">
    <source>
        <dbReference type="ARBA" id="ARBA00022475"/>
    </source>
</evidence>
<evidence type="ECO:0000256" key="8">
    <source>
        <dbReference type="ARBA" id="ARBA00022967"/>
    </source>
</evidence>
<evidence type="ECO:0000256" key="9">
    <source>
        <dbReference type="ARBA" id="ARBA00023136"/>
    </source>
</evidence>
<evidence type="ECO:0000256" key="2">
    <source>
        <dbReference type="ARBA" id="ARBA00005417"/>
    </source>
</evidence>
<keyword evidence="8" id="KW-1278">Translocase</keyword>
<dbReference type="Pfam" id="PF00005">
    <property type="entry name" value="ABC_tran"/>
    <property type="match status" value="2"/>
</dbReference>
<dbReference type="OrthoDB" id="501320at2"/>
<dbReference type="PROSITE" id="PS00211">
    <property type="entry name" value="ABC_TRANSPORTER_1"/>
    <property type="match status" value="2"/>
</dbReference>
<dbReference type="EMBL" id="QPJT01000004">
    <property type="protein sequence ID" value="RCX18839.1"/>
    <property type="molecule type" value="Genomic_DNA"/>
</dbReference>
<evidence type="ECO:0000313" key="12">
    <source>
        <dbReference type="EMBL" id="RCX18839.1"/>
    </source>
</evidence>
<dbReference type="SUPFAM" id="SSF52540">
    <property type="entry name" value="P-loop containing nucleoside triphosphate hydrolases"/>
    <property type="match status" value="2"/>
</dbReference>
<dbReference type="InterPro" id="IPR017871">
    <property type="entry name" value="ABC_transporter-like_CS"/>
</dbReference>
<dbReference type="PANTHER" id="PTHR43553">
    <property type="entry name" value="HEAVY METAL TRANSPORTER"/>
    <property type="match status" value="1"/>
</dbReference>
<dbReference type="InterPro" id="IPR003439">
    <property type="entry name" value="ABC_transporter-like_ATP-bd"/>
</dbReference>
<dbReference type="RefSeq" id="WP_114296685.1">
    <property type="nucleotide sequence ID" value="NZ_QPJT01000004.1"/>
</dbReference>
<keyword evidence="7 12" id="KW-0067">ATP-binding</keyword>
<evidence type="ECO:0000256" key="7">
    <source>
        <dbReference type="ARBA" id="ARBA00022840"/>
    </source>
</evidence>
<keyword evidence="4" id="KW-1003">Cell membrane</keyword>
<evidence type="ECO:0000256" key="5">
    <source>
        <dbReference type="ARBA" id="ARBA00022737"/>
    </source>
</evidence>
<feature type="domain" description="ABC transporter" evidence="11">
    <location>
        <begin position="271"/>
        <end position="497"/>
    </location>
</feature>
<dbReference type="InterPro" id="IPR015856">
    <property type="entry name" value="ABC_transpr_CbiO/EcfA_su"/>
</dbReference>
<dbReference type="Gene3D" id="3.40.50.300">
    <property type="entry name" value="P-loop containing nucleotide triphosphate hydrolases"/>
    <property type="match status" value="2"/>
</dbReference>
<comment type="similarity">
    <text evidence="2">Belongs to the ABC transporter superfamily.</text>
</comment>
<organism evidence="12 13">
    <name type="scientific">Anaerobacterium chartisolvens</name>
    <dbReference type="NCBI Taxonomy" id="1297424"/>
    <lineage>
        <taxon>Bacteria</taxon>
        <taxon>Bacillati</taxon>
        <taxon>Bacillota</taxon>
        <taxon>Clostridia</taxon>
        <taxon>Eubacteriales</taxon>
        <taxon>Oscillospiraceae</taxon>
        <taxon>Anaerobacterium</taxon>
    </lineage>
</organism>
<dbReference type="PANTHER" id="PTHR43553:SF23">
    <property type="entry name" value="ABC TRANSPORTER ATP-BINDING COMPONENT"/>
    <property type="match status" value="1"/>
</dbReference>
<dbReference type="InterPro" id="IPR050095">
    <property type="entry name" value="ECF_ABC_transporter_ATP-bd"/>
</dbReference>
<dbReference type="GO" id="GO:0005524">
    <property type="term" value="F:ATP binding"/>
    <property type="evidence" value="ECO:0007669"/>
    <property type="project" value="UniProtKB-KW"/>
</dbReference>
<keyword evidence="9" id="KW-0472">Membrane</keyword>
<evidence type="ECO:0000259" key="11">
    <source>
        <dbReference type="PROSITE" id="PS50893"/>
    </source>
</evidence>
<dbReference type="InterPro" id="IPR003593">
    <property type="entry name" value="AAA+_ATPase"/>
</dbReference>
<evidence type="ECO:0000256" key="3">
    <source>
        <dbReference type="ARBA" id="ARBA00022448"/>
    </source>
</evidence>
<feature type="domain" description="ABC transporter" evidence="11">
    <location>
        <begin position="2"/>
        <end position="241"/>
    </location>
</feature>
<evidence type="ECO:0000256" key="1">
    <source>
        <dbReference type="ARBA" id="ARBA00004202"/>
    </source>
</evidence>
<gene>
    <name evidence="12" type="ORF">DFR58_104108</name>
</gene>
<evidence type="ECO:0000256" key="10">
    <source>
        <dbReference type="ARBA" id="ARBA00025157"/>
    </source>
</evidence>
<dbReference type="SMART" id="SM00382">
    <property type="entry name" value="AAA"/>
    <property type="match status" value="2"/>
</dbReference>
<comment type="function">
    <text evidence="10">Probably part of an ABC transporter complex. Responsible for energy coupling to the transport system.</text>
</comment>
<dbReference type="GO" id="GO:0042626">
    <property type="term" value="F:ATPase-coupled transmembrane transporter activity"/>
    <property type="evidence" value="ECO:0007669"/>
    <property type="project" value="TreeGrafter"/>
</dbReference>
<accession>A0A369BBD4</accession>
<name>A0A369BBD4_9FIRM</name>
<sequence length="500" mass="55140">MITFKDVSFKAAGCEDYILRNINLKIQEGSCVVFTGKSGCGKTTLTRCINGLIPDVYPGEMSGEMIINGTPARGALLWNFEPICGSVFQDPRSQFFTTNTTSEVAFAMENYGVCTHEINRRIDEVMTRMDIDNLRGRSVFKLSSGEKQKVALASAVALKPKVLVLDEPSSNLDIQSTLALGGMIKRLKAEGYTIIVSEHRLYYLRDVADKIIYIDKGKIEWEAAREEISKLTPARLAAHGLRSLKLKDFARKGSADNRADNRANLPSEVRLDVSGVAFKYGRGAQLLKNITFSALGGEIIGIIGANGKGKTTLLRVLSGLMEPQAGSISMNGVPLPAKKRIKASYFVMQDADYQLYAESVSEEVTLGCPHSELLERKRDTILSNMGIKMLESRHPGSLSGGQKQRVVIAAMLVKDVAVLLLDEPTSGLDYESMKMVSGILKLQSQQGKIICIISHDYEFLNETCTRILHLDNGEVVKDFNMSEDNCLHSILFQEEGRYVC</sequence>
<dbReference type="GO" id="GO:0043190">
    <property type="term" value="C:ATP-binding cassette (ABC) transporter complex"/>
    <property type="evidence" value="ECO:0007669"/>
    <property type="project" value="TreeGrafter"/>
</dbReference>
<proteinExistence type="inferred from homology"/>
<comment type="subcellular location">
    <subcellularLocation>
        <location evidence="1">Cell membrane</location>
        <topology evidence="1">Peripheral membrane protein</topology>
    </subcellularLocation>
</comment>
<evidence type="ECO:0000256" key="6">
    <source>
        <dbReference type="ARBA" id="ARBA00022741"/>
    </source>
</evidence>